<reference evidence="2 3" key="1">
    <citation type="submission" date="2014-04" db="EMBL/GenBank/DDBJ databases">
        <authorList>
            <consortium name="DOE Joint Genome Institute"/>
            <person name="Kuo A."/>
            <person name="Zuccaro A."/>
            <person name="Kohler A."/>
            <person name="Nagy L.G."/>
            <person name="Floudas D."/>
            <person name="Copeland A."/>
            <person name="Barry K.W."/>
            <person name="Cichocki N."/>
            <person name="Veneault-Fourrey C."/>
            <person name="LaButti K."/>
            <person name="Lindquist E.A."/>
            <person name="Lipzen A."/>
            <person name="Lundell T."/>
            <person name="Morin E."/>
            <person name="Murat C."/>
            <person name="Sun H."/>
            <person name="Tunlid A."/>
            <person name="Henrissat B."/>
            <person name="Grigoriev I.V."/>
            <person name="Hibbett D.S."/>
            <person name="Martin F."/>
            <person name="Nordberg H.P."/>
            <person name="Cantor M.N."/>
            <person name="Hua S.X."/>
        </authorList>
    </citation>
    <scope>NUCLEOTIDE SEQUENCE [LARGE SCALE GENOMIC DNA]</scope>
    <source>
        <strain evidence="2 3">MAFF 305830</strain>
    </source>
</reference>
<accession>A0A0C2WIL2</accession>
<keyword evidence="1" id="KW-0732">Signal</keyword>
<dbReference type="HOGENOM" id="CLU_2706377_0_0_1"/>
<reference evidence="3" key="2">
    <citation type="submission" date="2015-01" db="EMBL/GenBank/DDBJ databases">
        <title>Evolutionary Origins and Diversification of the Mycorrhizal Mutualists.</title>
        <authorList>
            <consortium name="DOE Joint Genome Institute"/>
            <consortium name="Mycorrhizal Genomics Consortium"/>
            <person name="Kohler A."/>
            <person name="Kuo A."/>
            <person name="Nagy L.G."/>
            <person name="Floudas D."/>
            <person name="Copeland A."/>
            <person name="Barry K.W."/>
            <person name="Cichocki N."/>
            <person name="Veneault-Fourrey C."/>
            <person name="LaButti K."/>
            <person name="Lindquist E.A."/>
            <person name="Lipzen A."/>
            <person name="Lundell T."/>
            <person name="Morin E."/>
            <person name="Murat C."/>
            <person name="Riley R."/>
            <person name="Ohm R."/>
            <person name="Sun H."/>
            <person name="Tunlid A."/>
            <person name="Henrissat B."/>
            <person name="Grigoriev I.V."/>
            <person name="Hibbett D.S."/>
            <person name="Martin F."/>
        </authorList>
    </citation>
    <scope>NUCLEOTIDE SEQUENCE [LARGE SCALE GENOMIC DNA]</scope>
    <source>
        <strain evidence="3">MAFF 305830</strain>
    </source>
</reference>
<keyword evidence="3" id="KW-1185">Reference proteome</keyword>
<dbReference type="EMBL" id="KN824308">
    <property type="protein sequence ID" value="KIM26208.1"/>
    <property type="molecule type" value="Genomic_DNA"/>
</dbReference>
<dbReference type="AlphaFoldDB" id="A0A0C2WIL2"/>
<sequence>MFKLFVVASLALVAVAAPIPQSAGFNTGGFNTGGFNTVGFNTGGFNTVGFNTGCAGPNSGYNTPCAPPRTRIS</sequence>
<protein>
    <submittedName>
        <fullName evidence="2">Uncharacterized protein</fullName>
    </submittedName>
</protein>
<feature type="signal peptide" evidence="1">
    <location>
        <begin position="1"/>
        <end position="16"/>
    </location>
</feature>
<feature type="chain" id="PRO_5002170201" evidence="1">
    <location>
        <begin position="17"/>
        <end position="73"/>
    </location>
</feature>
<evidence type="ECO:0000313" key="2">
    <source>
        <dbReference type="EMBL" id="KIM26208.1"/>
    </source>
</evidence>
<proteinExistence type="predicted"/>
<dbReference type="Proteomes" id="UP000054097">
    <property type="component" value="Unassembled WGS sequence"/>
</dbReference>
<organism evidence="2 3">
    <name type="scientific">Serendipita vermifera MAFF 305830</name>
    <dbReference type="NCBI Taxonomy" id="933852"/>
    <lineage>
        <taxon>Eukaryota</taxon>
        <taxon>Fungi</taxon>
        <taxon>Dikarya</taxon>
        <taxon>Basidiomycota</taxon>
        <taxon>Agaricomycotina</taxon>
        <taxon>Agaricomycetes</taxon>
        <taxon>Sebacinales</taxon>
        <taxon>Serendipitaceae</taxon>
        <taxon>Serendipita</taxon>
    </lineage>
</organism>
<gene>
    <name evidence="2" type="ORF">M408DRAFT_330759</name>
</gene>
<evidence type="ECO:0000256" key="1">
    <source>
        <dbReference type="SAM" id="SignalP"/>
    </source>
</evidence>
<name>A0A0C2WIL2_SERVB</name>
<evidence type="ECO:0000313" key="3">
    <source>
        <dbReference type="Proteomes" id="UP000054097"/>
    </source>
</evidence>